<reference evidence="2 3" key="1">
    <citation type="submission" date="2020-04" db="EMBL/GenBank/DDBJ databases">
        <title>Sphingobium sp. AR-3-1 isolated from Arctic soil.</title>
        <authorList>
            <person name="Dahal R.H."/>
            <person name="Chaudhary D.K."/>
        </authorList>
    </citation>
    <scope>NUCLEOTIDE SEQUENCE [LARGE SCALE GENOMIC DNA]</scope>
    <source>
        <strain evidence="2 3">AR-3-1</strain>
    </source>
</reference>
<dbReference type="Proteomes" id="UP000519023">
    <property type="component" value="Unassembled WGS sequence"/>
</dbReference>
<keyword evidence="3" id="KW-1185">Reference proteome</keyword>
<dbReference type="AlphaFoldDB" id="A0A7X9X0H8"/>
<accession>A0A7X9X0H8</accession>
<gene>
    <name evidence="2" type="ORF">HHL08_24900</name>
</gene>
<comment type="caution">
    <text evidence="2">The sequence shown here is derived from an EMBL/GenBank/DDBJ whole genome shotgun (WGS) entry which is preliminary data.</text>
</comment>
<feature type="domain" description="Transposase DDE" evidence="1">
    <location>
        <begin position="2"/>
        <end position="57"/>
    </location>
</feature>
<evidence type="ECO:0000313" key="2">
    <source>
        <dbReference type="EMBL" id="NML13308.1"/>
    </source>
</evidence>
<dbReference type="InterPro" id="IPR025668">
    <property type="entry name" value="Tnp_DDE_dom"/>
</dbReference>
<evidence type="ECO:0000259" key="1">
    <source>
        <dbReference type="Pfam" id="PF13701"/>
    </source>
</evidence>
<protein>
    <recommendedName>
        <fullName evidence="1">Transposase DDE domain-containing protein</fullName>
    </recommendedName>
</protein>
<dbReference type="Pfam" id="PF13701">
    <property type="entry name" value="DDE_Tnp_1_4"/>
    <property type="match status" value="1"/>
</dbReference>
<evidence type="ECO:0000313" key="3">
    <source>
        <dbReference type="Proteomes" id="UP000519023"/>
    </source>
</evidence>
<sequence length="59" mass="6921">MPKDSTWRTVQFDTLRQCLIKIAARVTELKTLIPIQWPTACPDQKIFRLALDRIPRLIT</sequence>
<name>A0A7X9X0H8_9SPHN</name>
<organism evidence="2 3">
    <name type="scientific">Sphingobium psychrophilum</name>
    <dbReference type="NCBI Taxonomy" id="2728834"/>
    <lineage>
        <taxon>Bacteria</taxon>
        <taxon>Pseudomonadati</taxon>
        <taxon>Pseudomonadota</taxon>
        <taxon>Alphaproteobacteria</taxon>
        <taxon>Sphingomonadales</taxon>
        <taxon>Sphingomonadaceae</taxon>
        <taxon>Sphingobium</taxon>
    </lineage>
</organism>
<dbReference type="EMBL" id="JABBFV010000056">
    <property type="protein sequence ID" value="NML13308.1"/>
    <property type="molecule type" value="Genomic_DNA"/>
</dbReference>
<proteinExistence type="predicted"/>